<feature type="non-terminal residue" evidence="2">
    <location>
        <position position="1"/>
    </location>
</feature>
<sequence>SSKYPPPPLKTNGYHGASTANVPRPVHLEENNVEMQFAILKKKLEIVGIETGICVPGQYNHLLCPKVFQMGIVKG</sequence>
<evidence type="ECO:0000256" key="1">
    <source>
        <dbReference type="SAM" id="MobiDB-lite"/>
    </source>
</evidence>
<dbReference type="ExpressionAtlas" id="A0A2K3LJD1">
    <property type="expression patterns" value="baseline"/>
</dbReference>
<name>A0A2K3LJD1_TRIPR</name>
<gene>
    <name evidence="2" type="ORF">L195_g034626</name>
</gene>
<reference evidence="2 3" key="2">
    <citation type="journal article" date="2017" name="Front. Plant Sci.">
        <title>Gene Classification and Mining of Molecular Markers Useful in Red Clover (Trifolium pratense) Breeding.</title>
        <authorList>
            <person name="Istvanek J."/>
            <person name="Dluhosova J."/>
            <person name="Dluhos P."/>
            <person name="Patkova L."/>
            <person name="Nedelnik J."/>
            <person name="Repkova J."/>
        </authorList>
    </citation>
    <scope>NUCLEOTIDE SEQUENCE [LARGE SCALE GENOMIC DNA]</scope>
    <source>
        <strain evidence="3">cv. Tatra</strain>
        <tissue evidence="2">Young leaves</tissue>
    </source>
</reference>
<dbReference type="AlphaFoldDB" id="A0A2K3LJD1"/>
<proteinExistence type="predicted"/>
<accession>A0A2K3LJD1</accession>
<feature type="region of interest" description="Disordered" evidence="1">
    <location>
        <begin position="1"/>
        <end position="22"/>
    </location>
</feature>
<protein>
    <submittedName>
        <fullName evidence="2">Uncharacterized protein</fullName>
    </submittedName>
</protein>
<evidence type="ECO:0000313" key="2">
    <source>
        <dbReference type="EMBL" id="PNX78648.1"/>
    </source>
</evidence>
<dbReference type="EMBL" id="ASHM01034494">
    <property type="protein sequence ID" value="PNX78648.1"/>
    <property type="molecule type" value="Genomic_DNA"/>
</dbReference>
<evidence type="ECO:0000313" key="3">
    <source>
        <dbReference type="Proteomes" id="UP000236291"/>
    </source>
</evidence>
<reference evidence="2 3" key="1">
    <citation type="journal article" date="2014" name="Am. J. Bot.">
        <title>Genome assembly and annotation for red clover (Trifolium pratense; Fabaceae).</title>
        <authorList>
            <person name="Istvanek J."/>
            <person name="Jaros M."/>
            <person name="Krenek A."/>
            <person name="Repkova J."/>
        </authorList>
    </citation>
    <scope>NUCLEOTIDE SEQUENCE [LARGE SCALE GENOMIC DNA]</scope>
    <source>
        <strain evidence="3">cv. Tatra</strain>
        <tissue evidence="2">Young leaves</tissue>
    </source>
</reference>
<comment type="caution">
    <text evidence="2">The sequence shown here is derived from an EMBL/GenBank/DDBJ whole genome shotgun (WGS) entry which is preliminary data.</text>
</comment>
<dbReference type="Proteomes" id="UP000236291">
    <property type="component" value="Unassembled WGS sequence"/>
</dbReference>
<organism evidence="2 3">
    <name type="scientific">Trifolium pratense</name>
    <name type="common">Red clover</name>
    <dbReference type="NCBI Taxonomy" id="57577"/>
    <lineage>
        <taxon>Eukaryota</taxon>
        <taxon>Viridiplantae</taxon>
        <taxon>Streptophyta</taxon>
        <taxon>Embryophyta</taxon>
        <taxon>Tracheophyta</taxon>
        <taxon>Spermatophyta</taxon>
        <taxon>Magnoliopsida</taxon>
        <taxon>eudicotyledons</taxon>
        <taxon>Gunneridae</taxon>
        <taxon>Pentapetalae</taxon>
        <taxon>rosids</taxon>
        <taxon>fabids</taxon>
        <taxon>Fabales</taxon>
        <taxon>Fabaceae</taxon>
        <taxon>Papilionoideae</taxon>
        <taxon>50 kb inversion clade</taxon>
        <taxon>NPAAA clade</taxon>
        <taxon>Hologalegina</taxon>
        <taxon>IRL clade</taxon>
        <taxon>Trifolieae</taxon>
        <taxon>Trifolium</taxon>
    </lineage>
</organism>